<feature type="transmembrane region" description="Helical" evidence="5">
    <location>
        <begin position="91"/>
        <end position="111"/>
    </location>
</feature>
<feature type="transmembrane region" description="Helical" evidence="5">
    <location>
        <begin position="323"/>
        <end position="339"/>
    </location>
</feature>
<evidence type="ECO:0000313" key="7">
    <source>
        <dbReference type="EMBL" id="QHL90114.1"/>
    </source>
</evidence>
<dbReference type="PANTHER" id="PTHR37422">
    <property type="entry name" value="TEICHURONIC ACID BIOSYNTHESIS PROTEIN TUAE"/>
    <property type="match status" value="1"/>
</dbReference>
<keyword evidence="4 5" id="KW-0472">Membrane</keyword>
<feature type="transmembrane region" description="Helical" evidence="5">
    <location>
        <begin position="441"/>
        <end position="462"/>
    </location>
</feature>
<gene>
    <name evidence="7" type="ORF">GVO57_03790</name>
</gene>
<feature type="domain" description="O-antigen ligase-related" evidence="6">
    <location>
        <begin position="307"/>
        <end position="450"/>
    </location>
</feature>
<keyword evidence="8" id="KW-1185">Reference proteome</keyword>
<feature type="transmembrane region" description="Helical" evidence="5">
    <location>
        <begin position="31"/>
        <end position="53"/>
    </location>
</feature>
<dbReference type="GO" id="GO:0016020">
    <property type="term" value="C:membrane"/>
    <property type="evidence" value="ECO:0007669"/>
    <property type="project" value="UniProtKB-SubCell"/>
</dbReference>
<comment type="subcellular location">
    <subcellularLocation>
        <location evidence="1">Membrane</location>
        <topology evidence="1">Multi-pass membrane protein</topology>
    </subcellularLocation>
</comment>
<evidence type="ECO:0000256" key="5">
    <source>
        <dbReference type="SAM" id="Phobius"/>
    </source>
</evidence>
<organism evidence="7 8">
    <name type="scientific">Sphingomonas changnyeongensis</name>
    <dbReference type="NCBI Taxonomy" id="2698679"/>
    <lineage>
        <taxon>Bacteria</taxon>
        <taxon>Pseudomonadati</taxon>
        <taxon>Pseudomonadota</taxon>
        <taxon>Alphaproteobacteria</taxon>
        <taxon>Sphingomonadales</taxon>
        <taxon>Sphingomonadaceae</taxon>
        <taxon>Sphingomonas</taxon>
    </lineage>
</organism>
<evidence type="ECO:0000259" key="6">
    <source>
        <dbReference type="Pfam" id="PF04932"/>
    </source>
</evidence>
<dbReference type="PANTHER" id="PTHR37422:SF13">
    <property type="entry name" value="LIPOPOLYSACCHARIDE BIOSYNTHESIS PROTEIN PA4999-RELATED"/>
    <property type="match status" value="1"/>
</dbReference>
<feature type="transmembrane region" description="Helical" evidence="5">
    <location>
        <begin position="59"/>
        <end position="79"/>
    </location>
</feature>
<dbReference type="KEGG" id="schy:GVO57_03790"/>
<feature type="transmembrane region" description="Helical" evidence="5">
    <location>
        <begin position="155"/>
        <end position="176"/>
    </location>
</feature>
<feature type="transmembrane region" description="Helical" evidence="5">
    <location>
        <begin position="213"/>
        <end position="230"/>
    </location>
</feature>
<evidence type="ECO:0000313" key="8">
    <source>
        <dbReference type="Proteomes" id="UP000464468"/>
    </source>
</evidence>
<feature type="transmembrane region" description="Helical" evidence="5">
    <location>
        <begin position="474"/>
        <end position="492"/>
    </location>
</feature>
<dbReference type="Pfam" id="PF04932">
    <property type="entry name" value="Wzy_C"/>
    <property type="match status" value="1"/>
</dbReference>
<keyword evidence="3 5" id="KW-1133">Transmembrane helix</keyword>
<dbReference type="Proteomes" id="UP000464468">
    <property type="component" value="Chromosome"/>
</dbReference>
<feature type="transmembrane region" description="Helical" evidence="5">
    <location>
        <begin position="268"/>
        <end position="288"/>
    </location>
</feature>
<evidence type="ECO:0000256" key="3">
    <source>
        <dbReference type="ARBA" id="ARBA00022989"/>
    </source>
</evidence>
<feature type="transmembrane region" description="Helical" evidence="5">
    <location>
        <begin position="182"/>
        <end position="201"/>
    </location>
</feature>
<sequence length="527" mass="57613">MSLASRVQSWFMPPQQVLPPFLPMRAPARRAAARGAFILACLMLGFVYGFVFAVFPPSFMVYMAIPVVMLALVVIWALPDQGRAPDRLLERLFFAYMVIIVLWPIYLAVQLPGLPWLSLRRLAAFPMALILLICLSVSARFRAELAAALNGMPGLWKMMAAFIIVQIVTIVPSRAPFGSLNIFLNNLVLWFGAFYAAAWVCARDGRAAKFGNYLIGMALVLGAMGLAEAYNEQILWARHIPSFLAVTDESVQRTLSGDFREGAYRVTGTYTVSLALAEYLALVTPFVLQKIAERPGLGAKLLYAGINVLLLVIIILTRSRLGIVGWLAAHMVWGCIWAYRRWRSDKSDVLGPALAFAIPALALAFGVAMFTVDAIRFRTIGGGSTGFSDQARWEQLDGTWPLVLRNPIGYGTGQSGEVLGFRTPGGQVTVDTYIVTLLLDYGVIGFCLFLGIFGLAVATMLRISLRPRGREIDIAMPVCAALVAYLVVRLVFAQDDNAPLVYMMLGLASAIAFKAKRQDAESAPAPA</sequence>
<feature type="transmembrane region" description="Helical" evidence="5">
    <location>
        <begin position="123"/>
        <end position="143"/>
    </location>
</feature>
<feature type="transmembrane region" description="Helical" evidence="5">
    <location>
        <begin position="300"/>
        <end position="317"/>
    </location>
</feature>
<accession>A0A7Z2NVD2</accession>
<dbReference type="InterPro" id="IPR007016">
    <property type="entry name" value="O-antigen_ligase-rel_domated"/>
</dbReference>
<reference evidence="7 8" key="1">
    <citation type="submission" date="2020-01" db="EMBL/GenBank/DDBJ databases">
        <title>Sphingomonas sp. C33 whole genome sequece.</title>
        <authorList>
            <person name="Park C."/>
        </authorList>
    </citation>
    <scope>NUCLEOTIDE SEQUENCE [LARGE SCALE GENOMIC DNA]</scope>
    <source>
        <strain evidence="7 8">C33</strain>
    </source>
</reference>
<name>A0A7Z2NVD2_9SPHN</name>
<evidence type="ECO:0000256" key="4">
    <source>
        <dbReference type="ARBA" id="ARBA00023136"/>
    </source>
</evidence>
<evidence type="ECO:0000256" key="1">
    <source>
        <dbReference type="ARBA" id="ARBA00004141"/>
    </source>
</evidence>
<feature type="transmembrane region" description="Helical" evidence="5">
    <location>
        <begin position="351"/>
        <end position="372"/>
    </location>
</feature>
<dbReference type="EMBL" id="CP047895">
    <property type="protein sequence ID" value="QHL90114.1"/>
    <property type="molecule type" value="Genomic_DNA"/>
</dbReference>
<dbReference type="AlphaFoldDB" id="A0A7Z2NVD2"/>
<keyword evidence="2 5" id="KW-0812">Transmembrane</keyword>
<evidence type="ECO:0000256" key="2">
    <source>
        <dbReference type="ARBA" id="ARBA00022692"/>
    </source>
</evidence>
<dbReference type="InterPro" id="IPR051533">
    <property type="entry name" value="WaaL-like"/>
</dbReference>
<proteinExistence type="predicted"/>
<protein>
    <recommendedName>
        <fullName evidence="6">O-antigen ligase-related domain-containing protein</fullName>
    </recommendedName>
</protein>